<dbReference type="AlphaFoldDB" id="A0AAV8TAH5"/>
<protein>
    <recommendedName>
        <fullName evidence="1">Reverse transcriptase zinc-binding domain-containing protein</fullName>
    </recommendedName>
</protein>
<feature type="domain" description="Reverse transcriptase zinc-binding" evidence="1">
    <location>
        <begin position="84"/>
        <end position="147"/>
    </location>
</feature>
<dbReference type="Proteomes" id="UP001159364">
    <property type="component" value="Linkage Group LG05"/>
</dbReference>
<dbReference type="Pfam" id="PF13966">
    <property type="entry name" value="zf-RVT"/>
    <property type="match status" value="1"/>
</dbReference>
<evidence type="ECO:0000313" key="2">
    <source>
        <dbReference type="EMBL" id="KAJ8763314.1"/>
    </source>
</evidence>
<dbReference type="EMBL" id="JAIWQS010000005">
    <property type="protein sequence ID" value="KAJ8763314.1"/>
    <property type="molecule type" value="Genomic_DNA"/>
</dbReference>
<evidence type="ECO:0000313" key="3">
    <source>
        <dbReference type="Proteomes" id="UP001159364"/>
    </source>
</evidence>
<organism evidence="2 3">
    <name type="scientific">Erythroxylum novogranatense</name>
    <dbReference type="NCBI Taxonomy" id="1862640"/>
    <lineage>
        <taxon>Eukaryota</taxon>
        <taxon>Viridiplantae</taxon>
        <taxon>Streptophyta</taxon>
        <taxon>Embryophyta</taxon>
        <taxon>Tracheophyta</taxon>
        <taxon>Spermatophyta</taxon>
        <taxon>Magnoliopsida</taxon>
        <taxon>eudicotyledons</taxon>
        <taxon>Gunneridae</taxon>
        <taxon>Pentapetalae</taxon>
        <taxon>rosids</taxon>
        <taxon>fabids</taxon>
        <taxon>Malpighiales</taxon>
        <taxon>Erythroxylaceae</taxon>
        <taxon>Erythroxylum</taxon>
    </lineage>
</organism>
<accession>A0AAV8TAH5</accession>
<name>A0AAV8TAH5_9ROSI</name>
<reference evidence="2 3" key="1">
    <citation type="submission" date="2021-09" db="EMBL/GenBank/DDBJ databases">
        <title>Genomic insights and catalytic innovation underlie evolution of tropane alkaloids biosynthesis.</title>
        <authorList>
            <person name="Wang Y.-J."/>
            <person name="Tian T."/>
            <person name="Huang J.-P."/>
            <person name="Huang S.-X."/>
        </authorList>
    </citation>
    <scope>NUCLEOTIDE SEQUENCE [LARGE SCALE GENOMIC DNA]</scope>
    <source>
        <strain evidence="2">KIB-2018</strain>
        <tissue evidence="2">Leaf</tissue>
    </source>
</reference>
<dbReference type="InterPro" id="IPR026960">
    <property type="entry name" value="RVT-Znf"/>
</dbReference>
<comment type="caution">
    <text evidence="2">The sequence shown here is derived from an EMBL/GenBank/DDBJ whole genome shotgun (WGS) entry which is preliminary data.</text>
</comment>
<evidence type="ECO:0000259" key="1">
    <source>
        <dbReference type="Pfam" id="PF13966"/>
    </source>
</evidence>
<gene>
    <name evidence="2" type="ORF">K2173_001452</name>
</gene>
<keyword evidence="3" id="KW-1185">Reference proteome</keyword>
<proteinExistence type="predicted"/>
<sequence length="177" mass="20151">MTNVAWIVENGQHVRFWEHRWMSGLDLSLIELVVSQVPDSMRFHEAFEYLLPSNAIQLIAAILSPDESMDNDRPFWCPSSSGCFTLKTAYLSLCGQSDIVSEAPWQRIWKWVGPQQIKVFMWLCLSDRVLTNAERCRRHLSASNTCEHRNKAVLGDDSQPAALIVEVVCCVGIQQEV</sequence>